<dbReference type="InterPro" id="IPR011577">
    <property type="entry name" value="Cyt_b561_bac/Ni-Hgenase"/>
</dbReference>
<name>A0A7H9CJN8_9BACT</name>
<evidence type="ECO:0000313" key="9">
    <source>
        <dbReference type="Proteomes" id="UP000509414"/>
    </source>
</evidence>
<dbReference type="GO" id="GO:0009055">
    <property type="term" value="F:electron transfer activity"/>
    <property type="evidence" value="ECO:0007669"/>
    <property type="project" value="InterPro"/>
</dbReference>
<feature type="transmembrane region" description="Helical" evidence="6">
    <location>
        <begin position="38"/>
        <end position="59"/>
    </location>
</feature>
<feature type="transmembrane region" description="Helical" evidence="6">
    <location>
        <begin position="97"/>
        <end position="122"/>
    </location>
</feature>
<keyword evidence="2" id="KW-1003">Cell membrane</keyword>
<protein>
    <submittedName>
        <fullName evidence="8">Diheme cytochrome c (N-terminal cytochrome b domain)</fullName>
    </submittedName>
</protein>
<comment type="subcellular location">
    <subcellularLocation>
        <location evidence="1">Cell membrane</location>
        <topology evidence="1">Multi-pass membrane protein</topology>
    </subcellularLocation>
</comment>
<evidence type="ECO:0000256" key="6">
    <source>
        <dbReference type="SAM" id="Phobius"/>
    </source>
</evidence>
<dbReference type="GO" id="GO:0020037">
    <property type="term" value="F:heme binding"/>
    <property type="evidence" value="ECO:0007669"/>
    <property type="project" value="TreeGrafter"/>
</dbReference>
<evidence type="ECO:0000256" key="4">
    <source>
        <dbReference type="ARBA" id="ARBA00022989"/>
    </source>
</evidence>
<sequence length="372" mass="42472">MGLGVIKSYIWGFGLRFSHLWLILTFIFAYILSDMKGALYWHIVFGALFALALIFRIIWGFIGTKYSKFSDFNFRDLFGYFASFFGQKKRYLGHNPASCVAIILMLILGLVCAGSGLILYGINENSGIFAFLYDEYVKFAFAEPLHKISANALLGLIIIHTCGALIDKFIYKNDALNAMLTGYKLSLKNETITFNNFQKIFTFIWIFGLFGALIYFLDEQNFILKSRAVFSDFGAQNAEFMKECASCHMAYAPWFLPKKSWELMMADLENHFGDDASIDEATNKRILAFLQANSAQNNANKIAFNILKYAKNDENIAITQNEYWIKKHKKIKPEIFKNEKIKSKSNCLACHINIDKGVVAKALIDYKMVRGF</sequence>
<accession>A0A7H9CJN8</accession>
<feature type="domain" description="Cytochrome b561 bacterial/Ni-hydrogenase" evidence="7">
    <location>
        <begin position="4"/>
        <end position="182"/>
    </location>
</feature>
<dbReference type="Pfam" id="PF09626">
    <property type="entry name" value="DHC"/>
    <property type="match status" value="1"/>
</dbReference>
<evidence type="ECO:0000256" key="3">
    <source>
        <dbReference type="ARBA" id="ARBA00022692"/>
    </source>
</evidence>
<dbReference type="PANTHER" id="PTHR30485:SF2">
    <property type="entry name" value="BLL0597 PROTEIN"/>
    <property type="match status" value="1"/>
</dbReference>
<dbReference type="Gene3D" id="1.20.950.20">
    <property type="entry name" value="Transmembrane di-heme cytochromes, Chain C"/>
    <property type="match status" value="1"/>
</dbReference>
<evidence type="ECO:0000256" key="1">
    <source>
        <dbReference type="ARBA" id="ARBA00004651"/>
    </source>
</evidence>
<feature type="transmembrane region" description="Helical" evidence="6">
    <location>
        <begin position="200"/>
        <end position="217"/>
    </location>
</feature>
<dbReference type="EMBL" id="CP049075">
    <property type="protein sequence ID" value="QLI05515.1"/>
    <property type="molecule type" value="Genomic_DNA"/>
</dbReference>
<reference evidence="8 9" key="1">
    <citation type="submission" date="2020-02" db="EMBL/GenBank/DDBJ databases">
        <title>Complete genome sequence of the novel Campylobacter species Candidatus Campylobacter infans.</title>
        <authorList>
            <person name="Duim B."/>
            <person name="Zomer A."/>
            <person name="van der Graaf L."/>
            <person name="Wagenaar J."/>
        </authorList>
    </citation>
    <scope>NUCLEOTIDE SEQUENCE [LARGE SCALE GENOMIC DNA]</scope>
    <source>
        <strain evidence="8 9">19S00001</strain>
    </source>
</reference>
<keyword evidence="5 6" id="KW-0472">Membrane</keyword>
<dbReference type="GO" id="GO:0022904">
    <property type="term" value="P:respiratory electron transport chain"/>
    <property type="evidence" value="ECO:0007669"/>
    <property type="project" value="InterPro"/>
</dbReference>
<keyword evidence="3 6" id="KW-0812">Transmembrane</keyword>
<gene>
    <name evidence="8" type="ORF">CINF_1010</name>
</gene>
<dbReference type="InterPro" id="IPR016174">
    <property type="entry name" value="Di-haem_cyt_TM"/>
</dbReference>
<evidence type="ECO:0000256" key="5">
    <source>
        <dbReference type="ARBA" id="ARBA00023136"/>
    </source>
</evidence>
<evidence type="ECO:0000256" key="2">
    <source>
        <dbReference type="ARBA" id="ARBA00022475"/>
    </source>
</evidence>
<organism evidence="8 9">
    <name type="scientific">Candidatus Campylobacter infans</name>
    <dbReference type="NCBI Taxonomy" id="2561898"/>
    <lineage>
        <taxon>Bacteria</taxon>
        <taxon>Pseudomonadati</taxon>
        <taxon>Campylobacterota</taxon>
        <taxon>Epsilonproteobacteria</taxon>
        <taxon>Campylobacterales</taxon>
        <taxon>Campylobacteraceae</taxon>
        <taxon>Campylobacter</taxon>
    </lineage>
</organism>
<feature type="transmembrane region" description="Helical" evidence="6">
    <location>
        <begin position="9"/>
        <end position="32"/>
    </location>
</feature>
<keyword evidence="9" id="KW-1185">Reference proteome</keyword>
<dbReference type="Proteomes" id="UP000509414">
    <property type="component" value="Chromosome"/>
</dbReference>
<dbReference type="Pfam" id="PF01292">
    <property type="entry name" value="Ni_hydr_CYTB"/>
    <property type="match status" value="1"/>
</dbReference>
<dbReference type="PANTHER" id="PTHR30485">
    <property type="entry name" value="NI/FE-HYDROGENASE 1 B-TYPE CYTOCHROME SUBUNIT"/>
    <property type="match status" value="1"/>
</dbReference>
<dbReference type="InterPro" id="IPR051542">
    <property type="entry name" value="Hydrogenase_cytochrome"/>
</dbReference>
<dbReference type="InterPro" id="IPR018588">
    <property type="entry name" value="Dihaem_cytochrome-c"/>
</dbReference>
<dbReference type="KEGG" id="cinf:CINF_1010"/>
<evidence type="ECO:0000313" key="8">
    <source>
        <dbReference type="EMBL" id="QLI05515.1"/>
    </source>
</evidence>
<evidence type="ECO:0000259" key="7">
    <source>
        <dbReference type="Pfam" id="PF01292"/>
    </source>
</evidence>
<dbReference type="AlphaFoldDB" id="A0A7H9CJN8"/>
<dbReference type="SUPFAM" id="SSF81342">
    <property type="entry name" value="Transmembrane di-heme cytochromes"/>
    <property type="match status" value="1"/>
</dbReference>
<keyword evidence="4 6" id="KW-1133">Transmembrane helix</keyword>
<proteinExistence type="predicted"/>
<dbReference type="GO" id="GO:0005886">
    <property type="term" value="C:plasma membrane"/>
    <property type="evidence" value="ECO:0007669"/>
    <property type="project" value="UniProtKB-SubCell"/>
</dbReference>